<protein>
    <recommendedName>
        <fullName evidence="3">Fungal STAND N-terminal Goodbye domain-containing protein</fullName>
    </recommendedName>
</protein>
<dbReference type="Proteomes" id="UP000005426">
    <property type="component" value="Unassembled WGS sequence"/>
</dbReference>
<sequence length="659" mass="75503">MEGKQYPGESGSLYEFHYKPTKYSIIKGGQVHVALPPIMGLERRETSDKQVTTIAATFIESKAEEIHGGFGGSSEFDPERSQFVPFQPYVYFQTALGINRDEETWDSLCEKITDTKAKYNDSKSGIWHTIWYKMGGYKDTLDGWTALIPDQYGLAVVKTGIAVIFKLAEHSTKRRNLILKTFEGLRDSLTAARHKQESFRSHKNVRECADRLYQAIVDSIEDMILLTSKKDPRFFRFISKPKNNLPPPDAEEILKKVATSSKEFEDAIGLARDQTIENTQAVAYYTGTKITLVHRDVSATMRNTELLSGKIDSYATEMDSRMLELRRFISEASKTQQKLAENAMEQQHNQLDNRNLLLQLIEEMVSESRLFDILFPPDPKLLVQQSNRDLERAFLQRAAIKAPTQGQVQSLLRHHRFLRWLNQHGPDLVLVDANIRLPGLNKLSAVSVFCATFVASIIKVQPSEVVIQFFCGLHDMPRDPLFGPNGLVRSMILQLLMKLINMKILDLNFINDRDYLMALEEHNLHSLCDTLDFLVNQFPPDTTVYCIIDSIWCFDKERFFKDFEFVMQHLHRLVNSKQLIPNFKVLLANPMQSTRRVKGMSIFRNDPSSIITLSPNNLIPLEISSRVIEGYLLRPSTPTPPMRKWEVDSDQDGEGWNTE</sequence>
<gene>
    <name evidence="1" type="ORF">TRIATDRAFT_266127</name>
</gene>
<name>G9P0V0_HYPAI</name>
<dbReference type="eggNOG" id="ENOG502SJIY">
    <property type="taxonomic scope" value="Eukaryota"/>
</dbReference>
<dbReference type="STRING" id="452589.G9P0V0"/>
<dbReference type="OMA" id="PWINLIP"/>
<accession>G9P0V0</accession>
<dbReference type="EMBL" id="ABDG02000026">
    <property type="protein sequence ID" value="EHK42417.1"/>
    <property type="molecule type" value="Genomic_DNA"/>
</dbReference>
<keyword evidence="2" id="KW-1185">Reference proteome</keyword>
<evidence type="ECO:0008006" key="3">
    <source>
        <dbReference type="Google" id="ProtNLM"/>
    </source>
</evidence>
<dbReference type="PANTHER" id="PTHR40619:SF3">
    <property type="entry name" value="FUNGAL STAND N-TERMINAL GOODBYE DOMAIN-CONTAINING PROTEIN"/>
    <property type="match status" value="1"/>
</dbReference>
<proteinExistence type="predicted"/>
<evidence type="ECO:0000313" key="2">
    <source>
        <dbReference type="Proteomes" id="UP000005426"/>
    </source>
</evidence>
<reference evidence="1 2" key="1">
    <citation type="journal article" date="2011" name="Genome Biol.">
        <title>Comparative genome sequence analysis underscores mycoparasitism as the ancestral life style of Trichoderma.</title>
        <authorList>
            <person name="Kubicek C.P."/>
            <person name="Herrera-Estrella A."/>
            <person name="Seidl-Seiboth V."/>
            <person name="Martinez D.A."/>
            <person name="Druzhinina I.S."/>
            <person name="Thon M."/>
            <person name="Zeilinger S."/>
            <person name="Casas-Flores S."/>
            <person name="Horwitz B.A."/>
            <person name="Mukherjee P.K."/>
            <person name="Mukherjee M."/>
            <person name="Kredics L."/>
            <person name="Alcaraz L.D."/>
            <person name="Aerts A."/>
            <person name="Antal Z."/>
            <person name="Atanasova L."/>
            <person name="Cervantes-Badillo M.G."/>
            <person name="Challacombe J."/>
            <person name="Chertkov O."/>
            <person name="McCluskey K."/>
            <person name="Coulpier F."/>
            <person name="Deshpande N."/>
            <person name="von Doehren H."/>
            <person name="Ebbole D.J."/>
            <person name="Esquivel-Naranjo E.U."/>
            <person name="Fekete E."/>
            <person name="Flipphi M."/>
            <person name="Glaser F."/>
            <person name="Gomez-Rodriguez E.Y."/>
            <person name="Gruber S."/>
            <person name="Han C."/>
            <person name="Henrissat B."/>
            <person name="Hermosa R."/>
            <person name="Hernandez-Onate M."/>
            <person name="Karaffa L."/>
            <person name="Kosti I."/>
            <person name="Le Crom S."/>
            <person name="Lindquist E."/>
            <person name="Lucas S."/>
            <person name="Luebeck M."/>
            <person name="Luebeck P.S."/>
            <person name="Margeot A."/>
            <person name="Metz B."/>
            <person name="Misra M."/>
            <person name="Nevalainen H."/>
            <person name="Omann M."/>
            <person name="Packer N."/>
            <person name="Perrone G."/>
            <person name="Uresti-Rivera E.E."/>
            <person name="Salamov A."/>
            <person name="Schmoll M."/>
            <person name="Seiboth B."/>
            <person name="Shapiro H."/>
            <person name="Sukno S."/>
            <person name="Tamayo-Ramos J.A."/>
            <person name="Tisch D."/>
            <person name="Wiest A."/>
            <person name="Wilkinson H.H."/>
            <person name="Zhang M."/>
            <person name="Coutinho P.M."/>
            <person name="Kenerley C.M."/>
            <person name="Monte E."/>
            <person name="Baker S.E."/>
            <person name="Grigoriev I.V."/>
        </authorList>
    </citation>
    <scope>NUCLEOTIDE SEQUENCE [LARGE SCALE GENOMIC DNA]</scope>
    <source>
        <strain evidence="2">ATCC 20476 / IMI 206040</strain>
    </source>
</reference>
<dbReference type="AlphaFoldDB" id="G9P0V0"/>
<comment type="caution">
    <text evidence="1">The sequence shown here is derived from an EMBL/GenBank/DDBJ whole genome shotgun (WGS) entry which is preliminary data.</text>
</comment>
<dbReference type="PANTHER" id="PTHR40619">
    <property type="entry name" value="FUNGAL STAND N-TERMINAL GOODBYE DOMAIN-CONTAINING PROTEIN"/>
    <property type="match status" value="1"/>
</dbReference>
<evidence type="ECO:0000313" key="1">
    <source>
        <dbReference type="EMBL" id="EHK42417.1"/>
    </source>
</evidence>
<dbReference type="OrthoDB" id="5419927at2759"/>
<organism evidence="1 2">
    <name type="scientific">Hypocrea atroviridis (strain ATCC 20476 / IMI 206040)</name>
    <name type="common">Trichoderma atroviride</name>
    <dbReference type="NCBI Taxonomy" id="452589"/>
    <lineage>
        <taxon>Eukaryota</taxon>
        <taxon>Fungi</taxon>
        <taxon>Dikarya</taxon>
        <taxon>Ascomycota</taxon>
        <taxon>Pezizomycotina</taxon>
        <taxon>Sordariomycetes</taxon>
        <taxon>Hypocreomycetidae</taxon>
        <taxon>Hypocreales</taxon>
        <taxon>Hypocreaceae</taxon>
        <taxon>Trichoderma</taxon>
    </lineage>
</organism>
<dbReference type="HOGENOM" id="CLU_027356_1_0_1"/>